<keyword evidence="1" id="KW-1133">Transmembrane helix</keyword>
<sequence>MFFLLMVALCLHLSTRLFCAYLKLQLVVLPAVVALPSFEEVRSFFSPLALCPVGIRVRFSLFCCVWKAFRCILSRVVAGVGVILSGVSGFVFRLGFFELDLLFFFLVGLVLECVGHFGWRGFQQLFLLVFGLDVIGYPFGLVVVFGK</sequence>
<name>A0A2M4DKJ2_ANODA</name>
<feature type="transmembrane region" description="Helical" evidence="1">
    <location>
        <begin position="126"/>
        <end position="146"/>
    </location>
</feature>
<feature type="transmembrane region" description="Helical" evidence="1">
    <location>
        <begin position="101"/>
        <end position="119"/>
    </location>
</feature>
<evidence type="ECO:0000256" key="1">
    <source>
        <dbReference type="SAM" id="Phobius"/>
    </source>
</evidence>
<feature type="transmembrane region" description="Helical" evidence="1">
    <location>
        <begin position="76"/>
        <end position="95"/>
    </location>
</feature>
<accession>A0A2M4DKJ2</accession>
<dbReference type="AlphaFoldDB" id="A0A2M4DKJ2"/>
<organism evidence="2">
    <name type="scientific">Anopheles darlingi</name>
    <name type="common">Mosquito</name>
    <dbReference type="NCBI Taxonomy" id="43151"/>
    <lineage>
        <taxon>Eukaryota</taxon>
        <taxon>Metazoa</taxon>
        <taxon>Ecdysozoa</taxon>
        <taxon>Arthropoda</taxon>
        <taxon>Hexapoda</taxon>
        <taxon>Insecta</taxon>
        <taxon>Pterygota</taxon>
        <taxon>Neoptera</taxon>
        <taxon>Endopterygota</taxon>
        <taxon>Diptera</taxon>
        <taxon>Nematocera</taxon>
        <taxon>Culicoidea</taxon>
        <taxon>Culicidae</taxon>
        <taxon>Anophelinae</taxon>
        <taxon>Anopheles</taxon>
    </lineage>
</organism>
<evidence type="ECO:0000313" key="2">
    <source>
        <dbReference type="EMBL" id="MBW78070.1"/>
    </source>
</evidence>
<reference evidence="2" key="1">
    <citation type="submission" date="2018-01" db="EMBL/GenBank/DDBJ databases">
        <title>An insight into the sialome of Amazonian anophelines.</title>
        <authorList>
            <person name="Ribeiro J.M."/>
            <person name="Scarpassa V."/>
            <person name="Calvo E."/>
        </authorList>
    </citation>
    <scope>NUCLEOTIDE SEQUENCE</scope>
</reference>
<keyword evidence="1" id="KW-0812">Transmembrane</keyword>
<protein>
    <submittedName>
        <fullName evidence="2">Putative vacuolar protein</fullName>
    </submittedName>
</protein>
<dbReference type="VEuPathDB" id="VectorBase:ADAR2_010890"/>
<dbReference type="EMBL" id="GGFL01013892">
    <property type="protein sequence ID" value="MBW78070.1"/>
    <property type="molecule type" value="Transcribed_RNA"/>
</dbReference>
<keyword evidence="1" id="KW-0472">Membrane</keyword>
<proteinExistence type="predicted"/>